<reference evidence="6" key="2">
    <citation type="journal article" date="2023" name="IMA Fungus">
        <title>Comparative genomic study of the Penicillium genus elucidates a diverse pangenome and 15 lateral gene transfer events.</title>
        <authorList>
            <person name="Petersen C."/>
            <person name="Sorensen T."/>
            <person name="Nielsen M.R."/>
            <person name="Sondergaard T.E."/>
            <person name="Sorensen J.L."/>
            <person name="Fitzpatrick D.A."/>
            <person name="Frisvad J.C."/>
            <person name="Nielsen K.L."/>
        </authorList>
    </citation>
    <scope>NUCLEOTIDE SEQUENCE</scope>
    <source>
        <strain evidence="6">IBT 21472</strain>
    </source>
</reference>
<dbReference type="GO" id="GO:0031625">
    <property type="term" value="F:ubiquitin protein ligase binding"/>
    <property type="evidence" value="ECO:0007669"/>
    <property type="project" value="TreeGrafter"/>
</dbReference>
<accession>A0A9W9QCA8</accession>
<evidence type="ECO:0000259" key="4">
    <source>
        <dbReference type="Pfam" id="PF00339"/>
    </source>
</evidence>
<keyword evidence="7" id="KW-1185">Reference proteome</keyword>
<dbReference type="PANTHER" id="PTHR11188:SF17">
    <property type="entry name" value="FI21816P1"/>
    <property type="match status" value="1"/>
</dbReference>
<evidence type="ECO:0000313" key="6">
    <source>
        <dbReference type="EMBL" id="KAJ5331061.1"/>
    </source>
</evidence>
<evidence type="ECO:0000256" key="3">
    <source>
        <dbReference type="ARBA" id="ARBA00038766"/>
    </source>
</evidence>
<evidence type="ECO:0008006" key="8">
    <source>
        <dbReference type="Google" id="ProtNLM"/>
    </source>
</evidence>
<dbReference type="InterPro" id="IPR014752">
    <property type="entry name" value="Arrestin-like_C"/>
</dbReference>
<dbReference type="InterPro" id="IPR011022">
    <property type="entry name" value="Arrestin_C-like"/>
</dbReference>
<dbReference type="InterPro" id="IPR050357">
    <property type="entry name" value="Arrestin_domain-protein"/>
</dbReference>
<dbReference type="GO" id="GO:0070086">
    <property type="term" value="P:ubiquitin-dependent endocytosis"/>
    <property type="evidence" value="ECO:0007669"/>
    <property type="project" value="TreeGrafter"/>
</dbReference>
<proteinExistence type="inferred from homology"/>
<dbReference type="Pfam" id="PF00339">
    <property type="entry name" value="Arrestin_N"/>
    <property type="match status" value="1"/>
</dbReference>
<dbReference type="AlphaFoldDB" id="A0A9W9QCA8"/>
<name>A0A9W9QCA8_9EURO</name>
<dbReference type="GO" id="GO:0005829">
    <property type="term" value="C:cytosol"/>
    <property type="evidence" value="ECO:0007669"/>
    <property type="project" value="TreeGrafter"/>
</dbReference>
<gene>
    <name evidence="6" type="ORF">N7476_000844</name>
</gene>
<dbReference type="GO" id="GO:0030674">
    <property type="term" value="F:protein-macromolecule adaptor activity"/>
    <property type="evidence" value="ECO:0007669"/>
    <property type="project" value="TreeGrafter"/>
</dbReference>
<dbReference type="InterPro" id="IPR011021">
    <property type="entry name" value="Arrestin-like_N"/>
</dbReference>
<evidence type="ECO:0000256" key="2">
    <source>
        <dbReference type="ARBA" id="ARBA00022786"/>
    </source>
</evidence>
<evidence type="ECO:0000259" key="5">
    <source>
        <dbReference type="Pfam" id="PF02752"/>
    </source>
</evidence>
<feature type="domain" description="Arrestin C-terminal-like" evidence="5">
    <location>
        <begin position="125"/>
        <end position="246"/>
    </location>
</feature>
<dbReference type="Proteomes" id="UP001147746">
    <property type="component" value="Unassembled WGS sequence"/>
</dbReference>
<organism evidence="6 7">
    <name type="scientific">Penicillium atrosanguineum</name>
    <dbReference type="NCBI Taxonomy" id="1132637"/>
    <lineage>
        <taxon>Eukaryota</taxon>
        <taxon>Fungi</taxon>
        <taxon>Dikarya</taxon>
        <taxon>Ascomycota</taxon>
        <taxon>Pezizomycotina</taxon>
        <taxon>Eurotiomycetes</taxon>
        <taxon>Eurotiomycetidae</taxon>
        <taxon>Eurotiales</taxon>
        <taxon>Aspergillaceae</taxon>
        <taxon>Penicillium</taxon>
    </lineage>
</organism>
<comment type="subunit">
    <text evidence="3">Interacts with hulA.</text>
</comment>
<comment type="similarity">
    <text evidence="1">Belongs to the arrestin family.</text>
</comment>
<evidence type="ECO:0000313" key="7">
    <source>
        <dbReference type="Proteomes" id="UP001147746"/>
    </source>
</evidence>
<feature type="domain" description="Arrestin-like N-terminal" evidence="4">
    <location>
        <begin position="24"/>
        <end position="91"/>
    </location>
</feature>
<evidence type="ECO:0000256" key="1">
    <source>
        <dbReference type="ARBA" id="ARBA00005298"/>
    </source>
</evidence>
<dbReference type="GO" id="GO:0005886">
    <property type="term" value="C:plasma membrane"/>
    <property type="evidence" value="ECO:0007669"/>
    <property type="project" value="TreeGrafter"/>
</dbReference>
<comment type="caution">
    <text evidence="6">The sequence shown here is derived from an EMBL/GenBank/DDBJ whole genome shotgun (WGS) entry which is preliminary data.</text>
</comment>
<protein>
    <recommendedName>
        <fullName evidence="8">Arrestin C-terminal-like domain-containing protein</fullName>
    </recommendedName>
</protein>
<keyword evidence="2" id="KW-0833">Ubl conjugation pathway</keyword>
<dbReference type="Gene3D" id="2.60.40.640">
    <property type="match status" value="1"/>
</dbReference>
<sequence>MSILRALSPGDGFLVTERAQHRTFELEQPIASSRGRRSFSMAAGNYKFPFSIPLPADISDSSFGPNKYHTYQVDAVINRPYLKDIVISQPLQIYKYSSELENPDSIPYVSPTEESQTEHAHGLNHRITLPSNQIPFGSVFPVNIALWTGSEKQTTLSKITIEVIEKHNLKIDATAAQSARYNIHTIRSARSHTLVSKKFDFEESPNTDWRVCKMIRLPQALDEASQSISTKTIKIEHILAVRAEFRSVDGNEQSDVEVFLLPSFLEFLGGFFFFFFLEMDWS</sequence>
<dbReference type="EMBL" id="JAPZBO010000001">
    <property type="protein sequence ID" value="KAJ5331061.1"/>
    <property type="molecule type" value="Genomic_DNA"/>
</dbReference>
<reference evidence="6" key="1">
    <citation type="submission" date="2022-12" db="EMBL/GenBank/DDBJ databases">
        <authorList>
            <person name="Petersen C."/>
        </authorList>
    </citation>
    <scope>NUCLEOTIDE SEQUENCE</scope>
    <source>
        <strain evidence="6">IBT 21472</strain>
    </source>
</reference>
<dbReference type="Pfam" id="PF02752">
    <property type="entry name" value="Arrestin_C"/>
    <property type="match status" value="1"/>
</dbReference>
<dbReference type="PANTHER" id="PTHR11188">
    <property type="entry name" value="ARRESTIN DOMAIN CONTAINING PROTEIN"/>
    <property type="match status" value="1"/>
</dbReference>